<gene>
    <name evidence="2" type="ORF">POM88_045043</name>
</gene>
<sequence>MAKMDIELEYHCEGLKRQEVSMCEFYCFRFQQRLNEGHTLLRSGRLLQRYMIDCYMAKEEERFRWIRKHKKELRSEIFSGLMDAIHRGDSESSKVGKSIILPSSHTGGSRYRVKNYQDAMCICKWAGYPDLFITFTCNPKWPKINGMQQLIGQKNDINRVYIICRVFEIKLYQLMQDLRKEEPFGKVTALEHTVLFEEGQCVENVLSMPRVDKTKFTEWLETNKYNEDAINQTISTSTVIDHKPVFETLNFLDLNLPAPDEENDTSVLEFSPW</sequence>
<feature type="domain" description="Helitron helicase-like" evidence="1">
    <location>
        <begin position="25"/>
        <end position="194"/>
    </location>
</feature>
<reference evidence="2" key="2">
    <citation type="submission" date="2023-05" db="EMBL/GenBank/DDBJ databases">
        <authorList>
            <person name="Schelkunov M.I."/>
        </authorList>
    </citation>
    <scope>NUCLEOTIDE SEQUENCE</scope>
    <source>
        <strain evidence="2">Hsosn_3</strain>
        <tissue evidence="2">Leaf</tissue>
    </source>
</reference>
<protein>
    <recommendedName>
        <fullName evidence="1">Helitron helicase-like domain-containing protein</fullName>
    </recommendedName>
</protein>
<keyword evidence="3" id="KW-1185">Reference proteome</keyword>
<dbReference type="PANTHER" id="PTHR45786:SF74">
    <property type="entry name" value="ATP-DEPENDENT DNA HELICASE"/>
    <property type="match status" value="1"/>
</dbReference>
<comment type="caution">
    <text evidence="2">The sequence shown here is derived from an EMBL/GenBank/DDBJ whole genome shotgun (WGS) entry which is preliminary data.</text>
</comment>
<proteinExistence type="predicted"/>
<evidence type="ECO:0000313" key="2">
    <source>
        <dbReference type="EMBL" id="KAK1360569.1"/>
    </source>
</evidence>
<dbReference type="EMBL" id="JAUIZM010000010">
    <property type="protein sequence ID" value="KAK1360569.1"/>
    <property type="molecule type" value="Genomic_DNA"/>
</dbReference>
<dbReference type="Proteomes" id="UP001237642">
    <property type="component" value="Unassembled WGS sequence"/>
</dbReference>
<dbReference type="Pfam" id="PF14214">
    <property type="entry name" value="Helitron_like_N"/>
    <property type="match status" value="1"/>
</dbReference>
<accession>A0AAD8H6J1</accession>
<dbReference type="PANTHER" id="PTHR45786">
    <property type="entry name" value="DNA BINDING PROTEIN-LIKE"/>
    <property type="match status" value="1"/>
</dbReference>
<dbReference type="AlphaFoldDB" id="A0AAD8H6J1"/>
<dbReference type="InterPro" id="IPR025476">
    <property type="entry name" value="Helitron_helicase-like"/>
</dbReference>
<name>A0AAD8H6J1_9APIA</name>
<evidence type="ECO:0000313" key="3">
    <source>
        <dbReference type="Proteomes" id="UP001237642"/>
    </source>
</evidence>
<evidence type="ECO:0000259" key="1">
    <source>
        <dbReference type="Pfam" id="PF14214"/>
    </source>
</evidence>
<organism evidence="2 3">
    <name type="scientific">Heracleum sosnowskyi</name>
    <dbReference type="NCBI Taxonomy" id="360622"/>
    <lineage>
        <taxon>Eukaryota</taxon>
        <taxon>Viridiplantae</taxon>
        <taxon>Streptophyta</taxon>
        <taxon>Embryophyta</taxon>
        <taxon>Tracheophyta</taxon>
        <taxon>Spermatophyta</taxon>
        <taxon>Magnoliopsida</taxon>
        <taxon>eudicotyledons</taxon>
        <taxon>Gunneridae</taxon>
        <taxon>Pentapetalae</taxon>
        <taxon>asterids</taxon>
        <taxon>campanulids</taxon>
        <taxon>Apiales</taxon>
        <taxon>Apiaceae</taxon>
        <taxon>Apioideae</taxon>
        <taxon>apioid superclade</taxon>
        <taxon>Tordylieae</taxon>
        <taxon>Tordyliinae</taxon>
        <taxon>Heracleum</taxon>
    </lineage>
</organism>
<reference evidence="2" key="1">
    <citation type="submission" date="2023-02" db="EMBL/GenBank/DDBJ databases">
        <title>Genome of toxic invasive species Heracleum sosnowskyi carries increased number of genes despite the absence of recent whole-genome duplications.</title>
        <authorList>
            <person name="Schelkunov M."/>
            <person name="Shtratnikova V."/>
            <person name="Makarenko M."/>
            <person name="Klepikova A."/>
            <person name="Omelchenko D."/>
            <person name="Novikova G."/>
            <person name="Obukhova E."/>
            <person name="Bogdanov V."/>
            <person name="Penin A."/>
            <person name="Logacheva M."/>
        </authorList>
    </citation>
    <scope>NUCLEOTIDE SEQUENCE</scope>
    <source>
        <strain evidence="2">Hsosn_3</strain>
        <tissue evidence="2">Leaf</tissue>
    </source>
</reference>